<dbReference type="PANTHER" id="PTHR38011:SF11">
    <property type="entry name" value="2,5-DIAMINO-6-RIBOSYLAMINO-4(3H)-PYRIMIDINONE 5'-PHOSPHATE REDUCTASE"/>
    <property type="match status" value="1"/>
</dbReference>
<name>A0A6G8QCW0_9ACTN</name>
<sequence>MKATVYIATSLDGFIAREDGGIDWLPGEEDAQEGEDYGYQEFIDTVDAIVMGRNTYELASSFGSWPYGGKPVVVLSSRRVDIPDAIAETVESMPAEPREVVRRLAERGFGHLYVDGGKTIQGFLGEGLIQRLIITRIPVLIGTGIPLFGPLPHDVRLRHVETRQFENGLVQSEYEVLDDVA</sequence>
<gene>
    <name evidence="2" type="ORF">GBA63_17955</name>
</gene>
<evidence type="ECO:0000313" key="3">
    <source>
        <dbReference type="Proteomes" id="UP000501452"/>
    </source>
</evidence>
<proteinExistence type="predicted"/>
<dbReference type="EMBL" id="CP045119">
    <property type="protein sequence ID" value="QIN84319.1"/>
    <property type="molecule type" value="Genomic_DNA"/>
</dbReference>
<dbReference type="PANTHER" id="PTHR38011">
    <property type="entry name" value="DIHYDROFOLATE REDUCTASE FAMILY PROTEIN (AFU_ORTHOLOGUE AFUA_8G06820)"/>
    <property type="match status" value="1"/>
</dbReference>
<dbReference type="KEGG" id="rub:GBA63_17955"/>
<feature type="domain" description="Bacterial bifunctional deaminase-reductase C-terminal" evidence="1">
    <location>
        <begin position="4"/>
        <end position="170"/>
    </location>
</feature>
<reference evidence="2 3" key="1">
    <citation type="submission" date="2019-10" db="EMBL/GenBank/DDBJ databases">
        <title>Rubrobacter sp nov SCSIO 52090 isolated from a deep-sea sediment in the South China Sea.</title>
        <authorList>
            <person name="Chen R.W."/>
        </authorList>
    </citation>
    <scope>NUCLEOTIDE SEQUENCE [LARGE SCALE GENOMIC DNA]</scope>
    <source>
        <strain evidence="2 3">SCSIO 52909</strain>
    </source>
</reference>
<dbReference type="InterPro" id="IPR050765">
    <property type="entry name" value="Riboflavin_Biosynth_HTPR"/>
</dbReference>
<evidence type="ECO:0000313" key="2">
    <source>
        <dbReference type="EMBL" id="QIN84319.1"/>
    </source>
</evidence>
<dbReference type="Pfam" id="PF01872">
    <property type="entry name" value="RibD_C"/>
    <property type="match status" value="1"/>
</dbReference>
<accession>A0A6G8QCW0</accession>
<dbReference type="Gene3D" id="3.40.430.10">
    <property type="entry name" value="Dihydrofolate Reductase, subunit A"/>
    <property type="match status" value="1"/>
</dbReference>
<organism evidence="2 3">
    <name type="scientific">Rubrobacter tropicus</name>
    <dbReference type="NCBI Taxonomy" id="2653851"/>
    <lineage>
        <taxon>Bacteria</taxon>
        <taxon>Bacillati</taxon>
        <taxon>Actinomycetota</taxon>
        <taxon>Rubrobacteria</taxon>
        <taxon>Rubrobacterales</taxon>
        <taxon>Rubrobacteraceae</taxon>
        <taxon>Rubrobacter</taxon>
    </lineage>
</organism>
<protein>
    <submittedName>
        <fullName evidence="2">Dihydrofolate reductase</fullName>
    </submittedName>
</protein>
<dbReference type="GO" id="GO:0008703">
    <property type="term" value="F:5-amino-6-(5-phosphoribosylamino)uracil reductase activity"/>
    <property type="evidence" value="ECO:0007669"/>
    <property type="project" value="InterPro"/>
</dbReference>
<dbReference type="RefSeq" id="WP_166178380.1">
    <property type="nucleotide sequence ID" value="NZ_CP045119.1"/>
</dbReference>
<dbReference type="GO" id="GO:0009231">
    <property type="term" value="P:riboflavin biosynthetic process"/>
    <property type="evidence" value="ECO:0007669"/>
    <property type="project" value="InterPro"/>
</dbReference>
<dbReference type="InterPro" id="IPR002734">
    <property type="entry name" value="RibDG_C"/>
</dbReference>
<keyword evidence="3" id="KW-1185">Reference proteome</keyword>
<dbReference type="InterPro" id="IPR024072">
    <property type="entry name" value="DHFR-like_dom_sf"/>
</dbReference>
<dbReference type="AlphaFoldDB" id="A0A6G8QCW0"/>
<dbReference type="SUPFAM" id="SSF53597">
    <property type="entry name" value="Dihydrofolate reductase-like"/>
    <property type="match status" value="1"/>
</dbReference>
<dbReference type="Proteomes" id="UP000501452">
    <property type="component" value="Chromosome"/>
</dbReference>
<evidence type="ECO:0000259" key="1">
    <source>
        <dbReference type="Pfam" id="PF01872"/>
    </source>
</evidence>